<sequence>MVHGNRNLKHVLEDPCHFFLTQRNFKIKIKEFEENGKVKENITLNKLKVFRFTL</sequence>
<dbReference type="AlphaFoldDB" id="A0A0L8GFN8"/>
<dbReference type="EMBL" id="KQ422015">
    <property type="protein sequence ID" value="KOF75763.1"/>
    <property type="molecule type" value="Genomic_DNA"/>
</dbReference>
<evidence type="ECO:0000313" key="1">
    <source>
        <dbReference type="EMBL" id="KOF75763.1"/>
    </source>
</evidence>
<protein>
    <submittedName>
        <fullName evidence="1">Uncharacterized protein</fullName>
    </submittedName>
</protein>
<accession>A0A0L8GFN8</accession>
<proteinExistence type="predicted"/>
<gene>
    <name evidence="1" type="ORF">OCBIM_22034266mg</name>
</gene>
<organism evidence="1">
    <name type="scientific">Octopus bimaculoides</name>
    <name type="common">California two-spotted octopus</name>
    <dbReference type="NCBI Taxonomy" id="37653"/>
    <lineage>
        <taxon>Eukaryota</taxon>
        <taxon>Metazoa</taxon>
        <taxon>Spiralia</taxon>
        <taxon>Lophotrochozoa</taxon>
        <taxon>Mollusca</taxon>
        <taxon>Cephalopoda</taxon>
        <taxon>Coleoidea</taxon>
        <taxon>Octopodiformes</taxon>
        <taxon>Octopoda</taxon>
        <taxon>Incirrata</taxon>
        <taxon>Octopodidae</taxon>
        <taxon>Octopus</taxon>
    </lineage>
</organism>
<name>A0A0L8GFN8_OCTBM</name>
<reference evidence="1" key="1">
    <citation type="submission" date="2015-07" db="EMBL/GenBank/DDBJ databases">
        <title>MeaNS - Measles Nucleotide Surveillance Program.</title>
        <authorList>
            <person name="Tran T."/>
            <person name="Druce J."/>
        </authorList>
    </citation>
    <scope>NUCLEOTIDE SEQUENCE</scope>
    <source>
        <strain evidence="1">UCB-OBI-ISO-001</strain>
        <tissue evidence="1">Gonad</tissue>
    </source>
</reference>